<sequence>MNDISKSLSKAFATSGDSQVGHCEANVLASLMLQSNALVSLETAVQLCSLSIQDINFRIREGRFPPPQNLSLDNRETKLAFRVRDIQKWLNSPSEYYTSQSGIKDKGFRMRHD</sequence>
<dbReference type="RefSeq" id="WP_229160297.1">
    <property type="nucleotide sequence ID" value="NZ_JAJEWP010000002.1"/>
</dbReference>
<name>A0ABS8G956_9ALTE</name>
<organism evidence="1 2">
    <name type="scientific">Fluctibacter halophilus</name>
    <dbReference type="NCBI Taxonomy" id="226011"/>
    <lineage>
        <taxon>Bacteria</taxon>
        <taxon>Pseudomonadati</taxon>
        <taxon>Pseudomonadota</taxon>
        <taxon>Gammaproteobacteria</taxon>
        <taxon>Alteromonadales</taxon>
        <taxon>Alteromonadaceae</taxon>
        <taxon>Fluctibacter</taxon>
    </lineage>
</organism>
<evidence type="ECO:0000313" key="2">
    <source>
        <dbReference type="Proteomes" id="UP001520878"/>
    </source>
</evidence>
<reference evidence="1 2" key="1">
    <citation type="submission" date="2021-10" db="EMBL/GenBank/DDBJ databases">
        <title>Draft genome of Aestuariibacter halophilus JC2043.</title>
        <authorList>
            <person name="Emsley S.A."/>
            <person name="Pfannmuller K.M."/>
            <person name="Ushijima B."/>
            <person name="Saw J.H."/>
            <person name="Videau P."/>
        </authorList>
    </citation>
    <scope>NUCLEOTIDE SEQUENCE [LARGE SCALE GENOMIC DNA]</scope>
    <source>
        <strain evidence="1 2">JC2043</strain>
    </source>
</reference>
<proteinExistence type="predicted"/>
<evidence type="ECO:0008006" key="3">
    <source>
        <dbReference type="Google" id="ProtNLM"/>
    </source>
</evidence>
<gene>
    <name evidence="1" type="ORF">LJ739_10680</name>
</gene>
<keyword evidence="2" id="KW-1185">Reference proteome</keyword>
<dbReference type="Proteomes" id="UP001520878">
    <property type="component" value="Unassembled WGS sequence"/>
</dbReference>
<evidence type="ECO:0000313" key="1">
    <source>
        <dbReference type="EMBL" id="MCC2616706.1"/>
    </source>
</evidence>
<dbReference type="EMBL" id="JAJEWP010000002">
    <property type="protein sequence ID" value="MCC2616706.1"/>
    <property type="molecule type" value="Genomic_DNA"/>
</dbReference>
<protein>
    <recommendedName>
        <fullName evidence="3">Helix-turn-helix domain-containing protein</fullName>
    </recommendedName>
</protein>
<accession>A0ABS8G956</accession>
<comment type="caution">
    <text evidence="1">The sequence shown here is derived from an EMBL/GenBank/DDBJ whole genome shotgun (WGS) entry which is preliminary data.</text>
</comment>